<dbReference type="Proteomes" id="UP000432350">
    <property type="component" value="Unassembled WGS sequence"/>
</dbReference>
<dbReference type="InterPro" id="IPR032508">
    <property type="entry name" value="FecR_C"/>
</dbReference>
<dbReference type="Gene3D" id="2.60.120.1440">
    <property type="match status" value="1"/>
</dbReference>
<reference evidence="3 4" key="1">
    <citation type="submission" date="2019-10" db="EMBL/GenBank/DDBJ databases">
        <authorList>
            <person name="Karimi E."/>
        </authorList>
    </citation>
    <scope>NUCLEOTIDE SEQUENCE [LARGE SCALE GENOMIC DNA]</scope>
    <source>
        <strain evidence="3">Sphingobacterium sp. 8BC</strain>
    </source>
</reference>
<name>A0A654DCS2_SPHMU</name>
<evidence type="ECO:0000313" key="4">
    <source>
        <dbReference type="Proteomes" id="UP000432350"/>
    </source>
</evidence>
<feature type="domain" description="FecR protein" evidence="1">
    <location>
        <begin position="192"/>
        <end position="281"/>
    </location>
</feature>
<organism evidence="3 4">
    <name type="scientific">Sphingobacterium multivorum</name>
    <dbReference type="NCBI Taxonomy" id="28454"/>
    <lineage>
        <taxon>Bacteria</taxon>
        <taxon>Pseudomonadati</taxon>
        <taxon>Bacteroidota</taxon>
        <taxon>Sphingobacteriia</taxon>
        <taxon>Sphingobacteriales</taxon>
        <taxon>Sphingobacteriaceae</taxon>
        <taxon>Sphingobacterium</taxon>
    </lineage>
</organism>
<evidence type="ECO:0000313" key="3">
    <source>
        <dbReference type="EMBL" id="VXD03745.1"/>
    </source>
</evidence>
<dbReference type="AlphaFoldDB" id="A0A654DCS2"/>
<dbReference type="PANTHER" id="PTHR30273:SF2">
    <property type="entry name" value="PROTEIN FECR"/>
    <property type="match status" value="1"/>
</dbReference>
<gene>
    <name evidence="3" type="ORF">SPHINGO8BC_60084</name>
</gene>
<dbReference type="Gene3D" id="3.55.50.30">
    <property type="match status" value="1"/>
</dbReference>
<evidence type="ECO:0000259" key="2">
    <source>
        <dbReference type="Pfam" id="PF16344"/>
    </source>
</evidence>
<dbReference type="InterPro" id="IPR006860">
    <property type="entry name" value="FecR"/>
</dbReference>
<accession>A0A654DCS2</accession>
<dbReference type="PANTHER" id="PTHR30273">
    <property type="entry name" value="PERIPLASMIC SIGNAL SENSOR AND SIGMA FACTOR ACTIVATOR FECR-RELATED"/>
    <property type="match status" value="1"/>
</dbReference>
<dbReference type="GO" id="GO:0016989">
    <property type="term" value="F:sigma factor antagonist activity"/>
    <property type="evidence" value="ECO:0007669"/>
    <property type="project" value="TreeGrafter"/>
</dbReference>
<dbReference type="Pfam" id="PF04773">
    <property type="entry name" value="FecR"/>
    <property type="match status" value="1"/>
</dbReference>
<protein>
    <submittedName>
        <fullName evidence="3">Fec operon regulator FecR</fullName>
    </submittedName>
</protein>
<dbReference type="RefSeq" id="WP_115048158.1">
    <property type="nucleotide sequence ID" value="NZ_CP068086.1"/>
</dbReference>
<evidence type="ECO:0000259" key="1">
    <source>
        <dbReference type="Pfam" id="PF04773"/>
    </source>
</evidence>
<dbReference type="EMBL" id="CABWMV010000025">
    <property type="protein sequence ID" value="VXD03745.1"/>
    <property type="molecule type" value="Genomic_DNA"/>
</dbReference>
<dbReference type="InterPro" id="IPR012373">
    <property type="entry name" value="Ferrdict_sens_TM"/>
</dbReference>
<feature type="domain" description="Protein FecR C-terminal" evidence="2">
    <location>
        <begin position="323"/>
        <end position="391"/>
    </location>
</feature>
<dbReference type="Pfam" id="PF16344">
    <property type="entry name" value="FecR_C"/>
    <property type="match status" value="1"/>
</dbReference>
<proteinExistence type="predicted"/>
<sequence length="394" mass="45141">MIETDKILLAELIALLLKDGELPSDKENQLKNLLQKYPSARDSLSRRLSQTDIYVPFDLRSTDVKQEWLITQRKFTAKETILQSRKKYLFLNKPWYKAIGIAAALLLVLTLLWQRQQPENPINYLIPDKIYGHKNDVLPGGAGAVLKIEGKEEIRLTEKKAIQYFAQGIELKEGRLIYPASLAENLKNTLIVPKRSTMVLTLSDGTKVWVNAASELSYKANFDKKERRVTLKGEAYFEVAKDAHRPFIVETNHINIQAIGTAFNVNSYHANTRVSLTEGKLKVSNYENEIYMNAGSETEIVDKKLKTFPLASKAEATAFKDGYFYFKNKDMQQILDELSRWYGIQVDCKIPLNNERYEGSMKRDVTLAELCNVLKDLTGYKLTIDNDKLIVNRY</sequence>